<gene>
    <name evidence="1" type="ORF">AAFF_G00429100</name>
</gene>
<evidence type="ECO:0000313" key="2">
    <source>
        <dbReference type="Proteomes" id="UP001221898"/>
    </source>
</evidence>
<dbReference type="AlphaFoldDB" id="A0AAD7WIX1"/>
<reference evidence="1" key="1">
    <citation type="journal article" date="2023" name="Science">
        <title>Genome structures resolve the early diversification of teleost fishes.</title>
        <authorList>
            <person name="Parey E."/>
            <person name="Louis A."/>
            <person name="Montfort J."/>
            <person name="Bouchez O."/>
            <person name="Roques C."/>
            <person name="Iampietro C."/>
            <person name="Lluch J."/>
            <person name="Castinel A."/>
            <person name="Donnadieu C."/>
            <person name="Desvignes T."/>
            <person name="Floi Bucao C."/>
            <person name="Jouanno E."/>
            <person name="Wen M."/>
            <person name="Mejri S."/>
            <person name="Dirks R."/>
            <person name="Jansen H."/>
            <person name="Henkel C."/>
            <person name="Chen W.J."/>
            <person name="Zahm M."/>
            <person name="Cabau C."/>
            <person name="Klopp C."/>
            <person name="Thompson A.W."/>
            <person name="Robinson-Rechavi M."/>
            <person name="Braasch I."/>
            <person name="Lecointre G."/>
            <person name="Bobe J."/>
            <person name="Postlethwait J.H."/>
            <person name="Berthelot C."/>
            <person name="Roest Crollius H."/>
            <person name="Guiguen Y."/>
        </authorList>
    </citation>
    <scope>NUCLEOTIDE SEQUENCE</scope>
    <source>
        <strain evidence="1">NC1722</strain>
    </source>
</reference>
<protein>
    <submittedName>
        <fullName evidence="1">Uncharacterized protein</fullName>
    </submittedName>
</protein>
<keyword evidence="2" id="KW-1185">Reference proteome</keyword>
<dbReference type="Proteomes" id="UP001221898">
    <property type="component" value="Unassembled WGS sequence"/>
</dbReference>
<name>A0AAD7WIX1_9TELE</name>
<comment type="caution">
    <text evidence="1">The sequence shown here is derived from an EMBL/GenBank/DDBJ whole genome shotgun (WGS) entry which is preliminary data.</text>
</comment>
<evidence type="ECO:0000313" key="1">
    <source>
        <dbReference type="EMBL" id="KAJ8398340.1"/>
    </source>
</evidence>
<organism evidence="1 2">
    <name type="scientific">Aldrovandia affinis</name>
    <dbReference type="NCBI Taxonomy" id="143900"/>
    <lineage>
        <taxon>Eukaryota</taxon>
        <taxon>Metazoa</taxon>
        <taxon>Chordata</taxon>
        <taxon>Craniata</taxon>
        <taxon>Vertebrata</taxon>
        <taxon>Euteleostomi</taxon>
        <taxon>Actinopterygii</taxon>
        <taxon>Neopterygii</taxon>
        <taxon>Teleostei</taxon>
        <taxon>Notacanthiformes</taxon>
        <taxon>Halosauridae</taxon>
        <taxon>Aldrovandia</taxon>
    </lineage>
</organism>
<sequence>MVLELQQQGVLRGRVIAVLNPPGLEPYGTLVEAAVVARDTVVCGFCKEGGEWSLAVWRGWGARELELFYSSYEELGRLESAARKRR</sequence>
<proteinExistence type="predicted"/>
<dbReference type="EMBL" id="JAINUG010000091">
    <property type="protein sequence ID" value="KAJ8398340.1"/>
    <property type="molecule type" value="Genomic_DNA"/>
</dbReference>
<accession>A0AAD7WIX1</accession>